<dbReference type="RefSeq" id="WP_349216509.1">
    <property type="nucleotide sequence ID" value="NZ_JBBMFA010000100.1"/>
</dbReference>
<evidence type="ECO:0008006" key="3">
    <source>
        <dbReference type="Google" id="ProtNLM"/>
    </source>
</evidence>
<dbReference type="EMBL" id="JBBMFA010000100">
    <property type="protein sequence ID" value="MEQ2520969.1"/>
    <property type="molecule type" value="Genomic_DNA"/>
</dbReference>
<reference evidence="1 2" key="1">
    <citation type="submission" date="2024-03" db="EMBL/GenBank/DDBJ databases">
        <title>Human intestinal bacterial collection.</title>
        <authorList>
            <person name="Pauvert C."/>
            <person name="Hitch T.C.A."/>
            <person name="Clavel T."/>
        </authorList>
    </citation>
    <scope>NUCLEOTIDE SEQUENCE [LARGE SCALE GENOMIC DNA]</scope>
    <source>
        <strain evidence="1 2">CLA-JM-H11</strain>
    </source>
</reference>
<evidence type="ECO:0000313" key="2">
    <source>
        <dbReference type="Proteomes" id="UP001477672"/>
    </source>
</evidence>
<organism evidence="1 2">
    <name type="scientific">Ruthenibacterium intestinale</name>
    <dbReference type="NCBI Taxonomy" id="3133163"/>
    <lineage>
        <taxon>Bacteria</taxon>
        <taxon>Bacillati</taxon>
        <taxon>Bacillota</taxon>
        <taxon>Clostridia</taxon>
        <taxon>Eubacteriales</taxon>
        <taxon>Oscillospiraceae</taxon>
        <taxon>Ruthenibacterium</taxon>
    </lineage>
</organism>
<proteinExistence type="predicted"/>
<protein>
    <recommendedName>
        <fullName evidence="3">DUF3221 domain-containing protein</fullName>
    </recommendedName>
</protein>
<dbReference type="Proteomes" id="UP001477672">
    <property type="component" value="Unassembled WGS sequence"/>
</dbReference>
<sequence length="119" mass="13096">MKNRIWVFGILAAWILLLTGCGEIVREPASIWSDGVNLDGCSTVSGTVLDASSKSLFLRADDGREYVFSLLGATIKVQDHLQADQHVKVFYSFSAGETELKESNSKHAQVEYICEEGPE</sequence>
<dbReference type="PROSITE" id="PS51257">
    <property type="entry name" value="PROKAR_LIPOPROTEIN"/>
    <property type="match status" value="1"/>
</dbReference>
<accession>A0ABV1GGL8</accession>
<keyword evidence="2" id="KW-1185">Reference proteome</keyword>
<comment type="caution">
    <text evidence="1">The sequence shown here is derived from an EMBL/GenBank/DDBJ whole genome shotgun (WGS) entry which is preliminary data.</text>
</comment>
<name>A0ABV1GGL8_9FIRM</name>
<gene>
    <name evidence="1" type="ORF">WMO24_11095</name>
</gene>
<evidence type="ECO:0000313" key="1">
    <source>
        <dbReference type="EMBL" id="MEQ2520969.1"/>
    </source>
</evidence>